<keyword evidence="1 3" id="KW-0853">WD repeat</keyword>
<dbReference type="PANTHER" id="PTHR14604">
    <property type="entry name" value="WD40 REPEAT PF20"/>
    <property type="match status" value="1"/>
</dbReference>
<dbReference type="InterPro" id="IPR050995">
    <property type="entry name" value="WD-F-box_domain-protein"/>
</dbReference>
<feature type="repeat" description="WD" evidence="3">
    <location>
        <begin position="629"/>
        <end position="670"/>
    </location>
</feature>
<dbReference type="InterPro" id="IPR011047">
    <property type="entry name" value="Quinoprotein_ADH-like_sf"/>
</dbReference>
<dbReference type="InterPro" id="IPR019775">
    <property type="entry name" value="WD40_repeat_CS"/>
</dbReference>
<dbReference type="Gene3D" id="3.40.50.300">
    <property type="entry name" value="P-loop containing nucleotide triphosphate hydrolases"/>
    <property type="match status" value="1"/>
</dbReference>
<dbReference type="Gene3D" id="2.130.10.10">
    <property type="entry name" value="YVTN repeat-like/Quinoprotein amine dehydrogenase"/>
    <property type="match status" value="5"/>
</dbReference>
<dbReference type="PANTHER" id="PTHR14604:SF4">
    <property type="entry name" value="F-BOX DOMAIN-CONTAINING PROTEIN"/>
    <property type="match status" value="1"/>
</dbReference>
<evidence type="ECO:0000256" key="3">
    <source>
        <dbReference type="PROSITE-ProRule" id="PRU00221"/>
    </source>
</evidence>
<dbReference type="PROSITE" id="PS00678">
    <property type="entry name" value="WD_REPEATS_1"/>
    <property type="match status" value="5"/>
</dbReference>
<dbReference type="OrthoDB" id="434800at2"/>
<feature type="repeat" description="WD" evidence="3">
    <location>
        <begin position="1001"/>
        <end position="1042"/>
    </location>
</feature>
<dbReference type="InterPro" id="IPR015943">
    <property type="entry name" value="WD40/YVTN_repeat-like_dom_sf"/>
</dbReference>
<dbReference type="InterPro" id="IPR036322">
    <property type="entry name" value="WD40_repeat_dom_sf"/>
</dbReference>
<feature type="repeat" description="WD" evidence="3">
    <location>
        <begin position="1126"/>
        <end position="1167"/>
    </location>
</feature>
<dbReference type="SUPFAM" id="SSF50998">
    <property type="entry name" value="Quinoprotein alcohol dehydrogenase-like"/>
    <property type="match status" value="1"/>
</dbReference>
<feature type="repeat" description="WD" evidence="3">
    <location>
        <begin position="875"/>
        <end position="916"/>
    </location>
</feature>
<feature type="repeat" description="WD" evidence="3">
    <location>
        <begin position="917"/>
        <end position="958"/>
    </location>
</feature>
<feature type="repeat" description="WD" evidence="3">
    <location>
        <begin position="834"/>
        <end position="869"/>
    </location>
</feature>
<feature type="repeat" description="WD" evidence="3">
    <location>
        <begin position="670"/>
        <end position="702"/>
    </location>
</feature>
<feature type="repeat" description="WD" evidence="3">
    <location>
        <begin position="1043"/>
        <end position="1084"/>
    </location>
</feature>
<dbReference type="InterPro" id="IPR049052">
    <property type="entry name" value="nSTAND1"/>
</dbReference>
<dbReference type="Proteomes" id="UP000076925">
    <property type="component" value="Unassembled WGS sequence"/>
</dbReference>
<dbReference type="InterPro" id="IPR020472">
    <property type="entry name" value="WD40_PAC1"/>
</dbReference>
<evidence type="ECO:0000313" key="6">
    <source>
        <dbReference type="Proteomes" id="UP000076925"/>
    </source>
</evidence>
<dbReference type="SUPFAM" id="SSF50978">
    <property type="entry name" value="WD40 repeat-like"/>
    <property type="match status" value="2"/>
</dbReference>
<sequence>MVTTQVRFNPFPGLRPFEVDEAHLFFGREGQADELLRRLGRNRLLAVVGTSGSGKSSLVRAGLLPSLYNGFMVQAGSSWRVAVFRPGDDPIGNLARALNHPKVFGTDSEDAVSAIITETTLRRGALGLIEVVQQARMPSDDNLLVVVDQFEELFRFKQNALSKDSKDEAAAFVKLLLEATGQKVVPIYVVITMRSDFLGDCAQFRDLPEALNDSQYLVPRMTRDQRHIAIEGPCAVGGAKMTKRLVNRLLNDMGDNPDQLPILQHALMRTWDYWANNHQDGEALDLYHYEAIGSMAKALSQHGDEIYKGLPDVRCQKIAEKLFKCLTEKAFDGRGIRRPTKLQEICDVAEAESAEVINIVEQFRAPGCSFLMPPVGTRLNGNSVLDISHESLMRGWQQLEDWVESESQGSQIYRRLAETAILYREGRAGLWRDPELTIAMKWLEKNRPNAAWAKRYNPEFEQAMNFLKESTVARDREIAEKEKVRHQAEAIKRQRLIIVSVGAGFLIATVLSIFAFNQHRQSEKSEIEARTASSEAFLVLNREFDASIESLKAGAKLRRRLGAETETTREVVTALQQAIFKVNEFNRLESHSNGILKVSFSPDGKTLATASRDKTVKLWNLDGKLLTTIKGHNDAVTHVSFSRNGKVVATASRDKTVKLWNLDGKELSTLRGYSDAVNFVSFSPNGQVLAAASYDNTIKLWKRDGTLLKTLKGHSNAVNSVNFSPDGNIIAAASSDRTVQLWSLDGKELSTLRGHSDAVNGVNFSPNGQVLATASYDNTIKLWKRDGTLEKTLKGHNDAVADVSFSPDGQFLATASSDKTVKLWRVDGTLLKTFEGHSDAVTDVSFSPDGKTLASASLDKTVKLWRLNNEFFVSLLGHTASVTGVSFSPDGKTFASTSSDKSVKLWNVATGRLIQTLAGHTDAVTDVIFSPDGNIIATTSRDKTVKLWNVATGKEIKTLKGHTAGINRVAFSPDGKTIATVSSDGTVKLWDLISAREIKTLKGHTDAVTSVSFSPDGKTLATTSRDKTVKLWDVAIGREIKTLKGHTDAVNSVSFSPDGKTLATTSRDKTVKLWGVAIGREIKTLVGQSDAVNGVSFSPDGQVLATASSDKTVKLWKLDGTLVTTLTGHNDAVNGVSFSPDGKLLASASADRSIILRDLENPNNKLLINPSLEGLLKRSCDWLHDYLKNNPSVSESDRALCN</sequence>
<name>A0A139WQC1_9CYAN</name>
<comment type="caution">
    <text evidence="5">The sequence shown here is derived from an EMBL/GenBank/DDBJ whole genome shotgun (WGS) entry which is preliminary data.</text>
</comment>
<dbReference type="PROSITE" id="PS50294">
    <property type="entry name" value="WD_REPEATS_REGION"/>
    <property type="match status" value="14"/>
</dbReference>
<evidence type="ECO:0000256" key="1">
    <source>
        <dbReference type="ARBA" id="ARBA00022574"/>
    </source>
</evidence>
<feature type="repeat" description="WD" evidence="3">
    <location>
        <begin position="1085"/>
        <end position="1119"/>
    </location>
</feature>
<proteinExistence type="predicted"/>
<dbReference type="PRINTS" id="PR00320">
    <property type="entry name" value="GPROTEINBRPT"/>
</dbReference>
<dbReference type="Pfam" id="PF00400">
    <property type="entry name" value="WD40"/>
    <property type="match status" value="9"/>
</dbReference>
<feature type="repeat" description="WD" evidence="3">
    <location>
        <begin position="752"/>
        <end position="784"/>
    </location>
</feature>
<dbReference type="CDD" id="cd00200">
    <property type="entry name" value="WD40"/>
    <property type="match status" value="2"/>
</dbReference>
<feature type="domain" description="Novel STAND NTPase 1" evidence="4">
    <location>
        <begin position="10"/>
        <end position="425"/>
    </location>
</feature>
<dbReference type="PROSITE" id="PS50082">
    <property type="entry name" value="WD_REPEATS_2"/>
    <property type="match status" value="14"/>
</dbReference>
<dbReference type="FunFam" id="2.130.10.10:FF:000228">
    <property type="entry name" value="COMPASS-like H3K4 histone methylase component WDR5A"/>
    <property type="match status" value="1"/>
</dbReference>
<gene>
    <name evidence="5" type="ORF">WA1_51500</name>
</gene>
<dbReference type="InterPro" id="IPR001680">
    <property type="entry name" value="WD40_rpt"/>
</dbReference>
<dbReference type="STRING" id="128403.WA1_51500"/>
<feature type="repeat" description="WD" evidence="3">
    <location>
        <begin position="959"/>
        <end position="1000"/>
    </location>
</feature>
<evidence type="ECO:0000313" key="5">
    <source>
        <dbReference type="EMBL" id="KYC34624.1"/>
    </source>
</evidence>
<accession>A0A139WQC1</accession>
<dbReference type="SMART" id="SM00320">
    <property type="entry name" value="WD40"/>
    <property type="match status" value="14"/>
</dbReference>
<reference evidence="5 6" key="1">
    <citation type="journal article" date="2013" name="Genome Biol. Evol.">
        <title>Genomes of Stigonematalean cyanobacteria (subsection V) and the evolution of oxygenic photosynthesis from prokaryotes to plastids.</title>
        <authorList>
            <person name="Dagan T."/>
            <person name="Roettger M."/>
            <person name="Stucken K."/>
            <person name="Landan G."/>
            <person name="Koch R."/>
            <person name="Major P."/>
            <person name="Gould S.B."/>
            <person name="Goremykin V.V."/>
            <person name="Rippka R."/>
            <person name="Tandeau de Marsac N."/>
            <person name="Gugger M."/>
            <person name="Lockhart P.J."/>
            <person name="Allen J.F."/>
            <person name="Brune I."/>
            <person name="Maus I."/>
            <person name="Puhler A."/>
            <person name="Martin W.F."/>
        </authorList>
    </citation>
    <scope>NUCLEOTIDE SEQUENCE [LARGE SCALE GENOMIC DNA]</scope>
    <source>
        <strain evidence="5 6">PCC 7110</strain>
    </source>
</reference>
<dbReference type="Pfam" id="PF20703">
    <property type="entry name" value="nSTAND1"/>
    <property type="match status" value="1"/>
</dbReference>
<keyword evidence="6" id="KW-1185">Reference proteome</keyword>
<evidence type="ECO:0000256" key="2">
    <source>
        <dbReference type="ARBA" id="ARBA00022737"/>
    </source>
</evidence>
<dbReference type="Pfam" id="PF25173">
    <property type="entry name" value="Beta-prop_WDR3_1st"/>
    <property type="match status" value="1"/>
</dbReference>
<dbReference type="RefSeq" id="WP_017740886.1">
    <property type="nucleotide sequence ID" value="NZ_KQ976356.1"/>
</dbReference>
<protein>
    <recommendedName>
        <fullName evidence="4">Novel STAND NTPase 1 domain-containing protein</fullName>
    </recommendedName>
</protein>
<dbReference type="SUPFAM" id="SSF52540">
    <property type="entry name" value="P-loop containing nucleoside triphosphate hydrolases"/>
    <property type="match status" value="1"/>
</dbReference>
<dbReference type="AlphaFoldDB" id="A0A139WQC1"/>
<keyword evidence="2" id="KW-0677">Repeat</keyword>
<dbReference type="EMBL" id="ANNX02000078">
    <property type="protein sequence ID" value="KYC34624.1"/>
    <property type="molecule type" value="Genomic_DNA"/>
</dbReference>
<feature type="repeat" description="WD" evidence="3">
    <location>
        <begin position="793"/>
        <end position="827"/>
    </location>
</feature>
<evidence type="ECO:0000259" key="4">
    <source>
        <dbReference type="Pfam" id="PF20703"/>
    </source>
</evidence>
<feature type="repeat" description="WD" evidence="3">
    <location>
        <begin position="588"/>
        <end position="622"/>
    </location>
</feature>
<dbReference type="InterPro" id="IPR027417">
    <property type="entry name" value="P-loop_NTPase"/>
</dbReference>
<organism evidence="5 6">
    <name type="scientific">Scytonema hofmannii PCC 7110</name>
    <dbReference type="NCBI Taxonomy" id="128403"/>
    <lineage>
        <taxon>Bacteria</taxon>
        <taxon>Bacillati</taxon>
        <taxon>Cyanobacteriota</taxon>
        <taxon>Cyanophyceae</taxon>
        <taxon>Nostocales</taxon>
        <taxon>Scytonemataceae</taxon>
        <taxon>Scytonema</taxon>
    </lineage>
</organism>
<feature type="repeat" description="WD" evidence="3">
    <location>
        <begin position="711"/>
        <end position="752"/>
    </location>
</feature>